<organism evidence="9 10">
    <name type="scientific">Polypedilum vanderplanki</name>
    <name type="common">Sleeping chironomid midge</name>
    <dbReference type="NCBI Taxonomy" id="319348"/>
    <lineage>
        <taxon>Eukaryota</taxon>
        <taxon>Metazoa</taxon>
        <taxon>Ecdysozoa</taxon>
        <taxon>Arthropoda</taxon>
        <taxon>Hexapoda</taxon>
        <taxon>Insecta</taxon>
        <taxon>Pterygota</taxon>
        <taxon>Neoptera</taxon>
        <taxon>Endopterygota</taxon>
        <taxon>Diptera</taxon>
        <taxon>Nematocera</taxon>
        <taxon>Chironomoidea</taxon>
        <taxon>Chironomidae</taxon>
        <taxon>Chironominae</taxon>
        <taxon>Polypedilum</taxon>
        <taxon>Polypedilum</taxon>
    </lineage>
</organism>
<feature type="transmembrane region" description="Helical" evidence="7">
    <location>
        <begin position="564"/>
        <end position="580"/>
    </location>
</feature>
<feature type="transmembrane region" description="Helical" evidence="7">
    <location>
        <begin position="502"/>
        <end position="523"/>
    </location>
</feature>
<feature type="domain" description="ABC transporter" evidence="8">
    <location>
        <begin position="4"/>
        <end position="242"/>
    </location>
</feature>
<dbReference type="InterPro" id="IPR003439">
    <property type="entry name" value="ABC_transporter-like_ATP-bd"/>
</dbReference>
<dbReference type="EMBL" id="JADBJN010000004">
    <property type="protein sequence ID" value="KAG5667406.1"/>
    <property type="molecule type" value="Genomic_DNA"/>
</dbReference>
<evidence type="ECO:0000256" key="4">
    <source>
        <dbReference type="ARBA" id="ARBA00022840"/>
    </source>
</evidence>
<dbReference type="Proteomes" id="UP001107558">
    <property type="component" value="Chromosome 4"/>
</dbReference>
<dbReference type="Pfam" id="PF12698">
    <property type="entry name" value="ABC2_membrane_3"/>
    <property type="match status" value="1"/>
</dbReference>
<evidence type="ECO:0000256" key="6">
    <source>
        <dbReference type="ARBA" id="ARBA00023136"/>
    </source>
</evidence>
<dbReference type="InterPro" id="IPR013525">
    <property type="entry name" value="ABC2_TM"/>
</dbReference>
<dbReference type="PROSITE" id="PS00211">
    <property type="entry name" value="ABC_TRANSPORTER_1"/>
    <property type="match status" value="1"/>
</dbReference>
<dbReference type="SUPFAM" id="SSF52540">
    <property type="entry name" value="P-loop containing nucleoside triphosphate hydrolases"/>
    <property type="match status" value="1"/>
</dbReference>
<dbReference type="Gene3D" id="3.40.50.300">
    <property type="entry name" value="P-loop containing nucleotide triphosphate hydrolases"/>
    <property type="match status" value="1"/>
</dbReference>
<dbReference type="AlphaFoldDB" id="A0A9J6BCW6"/>
<evidence type="ECO:0000256" key="3">
    <source>
        <dbReference type="ARBA" id="ARBA00022741"/>
    </source>
</evidence>
<protein>
    <recommendedName>
        <fullName evidence="8">ABC transporter domain-containing protein</fullName>
    </recommendedName>
</protein>
<dbReference type="InterPro" id="IPR027417">
    <property type="entry name" value="P-loop_NTPase"/>
</dbReference>
<dbReference type="OrthoDB" id="10255969at2759"/>
<keyword evidence="5 7" id="KW-1133">Transmembrane helix</keyword>
<sequence length="659" mass="75581">MSCVTMRNVLKIIKNKNDSENKNQIIFNGLNLTIKCGTIYILIGSSGCGKTTLLTCLLGMQKIQKGEIKIFNHKVEFEQISRFSKIIGYMPQQISLTSELTIYETLKYFANLHSMNHETFCDRLELISDLLELPQCNTMVKALSGGEQRRISLAVAIIHNSKLLILDEPTVGVDFLLREKIWNFLQKQTVENNLTVLTTTHYLNESIRANCCGFLRNGNLIAEGSATEIIELLEVSTLDKAFLKLCESERTFGKIENHAEENEKEKIETEEDKRWFRKRVIKGLMIKELHRMKRQPMNFLITFCYVSLLLIMIQLIMGRLPNDLKIGIFNNQNQNFDRYNSQRFLDFLTEFDVITYNSFSEAFQSFRKLEIFGLINILPNFTQNIINSENMTDNKLMELYIESSLFPLHDIAKIKILKALSNFLSNISEECDVKSHLLFSPMKVEILFAPLSLDSSISKTLSMVPFLPFCVTIIFSINLISQSRYEGIWNRSLLCGVRIYEIISIYIIECFCISILLLLEILITLKYLQVNIEEHFWIVCFVIFEVSQIGFFLGFFISILTDDALISGLFFGGILCSGVISSGGNWSLNTITDAILTIIFTPPVTIPGKYFNDLAYRGGDINKKVMIIAITSIFTWKIFIIIGIYFALKYKKFSNVDVK</sequence>
<evidence type="ECO:0000313" key="9">
    <source>
        <dbReference type="EMBL" id="KAG5667406.1"/>
    </source>
</evidence>
<dbReference type="Pfam" id="PF00005">
    <property type="entry name" value="ABC_tran"/>
    <property type="match status" value="1"/>
</dbReference>
<evidence type="ECO:0000256" key="5">
    <source>
        <dbReference type="ARBA" id="ARBA00022989"/>
    </source>
</evidence>
<feature type="transmembrane region" description="Helical" evidence="7">
    <location>
        <begin position="586"/>
        <end position="604"/>
    </location>
</feature>
<dbReference type="PANTHER" id="PTHR43038">
    <property type="entry name" value="ATP-BINDING CASSETTE, SUB-FAMILY H, MEMBER 1"/>
    <property type="match status" value="1"/>
</dbReference>
<feature type="transmembrane region" description="Helical" evidence="7">
    <location>
        <begin position="461"/>
        <end position="481"/>
    </location>
</feature>
<keyword evidence="2 7" id="KW-0812">Transmembrane</keyword>
<dbReference type="GO" id="GO:0005524">
    <property type="term" value="F:ATP binding"/>
    <property type="evidence" value="ECO:0007669"/>
    <property type="project" value="UniProtKB-KW"/>
</dbReference>
<evidence type="ECO:0000256" key="1">
    <source>
        <dbReference type="ARBA" id="ARBA00004141"/>
    </source>
</evidence>
<keyword evidence="4" id="KW-0067">ATP-binding</keyword>
<dbReference type="GO" id="GO:0140359">
    <property type="term" value="F:ABC-type transporter activity"/>
    <property type="evidence" value="ECO:0007669"/>
    <property type="project" value="InterPro"/>
</dbReference>
<dbReference type="PROSITE" id="PS50893">
    <property type="entry name" value="ABC_TRANSPORTER_2"/>
    <property type="match status" value="1"/>
</dbReference>
<evidence type="ECO:0000256" key="2">
    <source>
        <dbReference type="ARBA" id="ARBA00022692"/>
    </source>
</evidence>
<dbReference type="GO" id="GO:0016887">
    <property type="term" value="F:ATP hydrolysis activity"/>
    <property type="evidence" value="ECO:0007669"/>
    <property type="project" value="InterPro"/>
</dbReference>
<keyword evidence="3" id="KW-0547">Nucleotide-binding</keyword>
<feature type="transmembrane region" description="Helical" evidence="7">
    <location>
        <begin position="535"/>
        <end position="557"/>
    </location>
</feature>
<gene>
    <name evidence="9" type="ORF">PVAND_015387</name>
</gene>
<dbReference type="InterPro" id="IPR017871">
    <property type="entry name" value="ABC_transporter-like_CS"/>
</dbReference>
<keyword evidence="6 7" id="KW-0472">Membrane</keyword>
<proteinExistence type="predicted"/>
<dbReference type="PANTHER" id="PTHR43038:SF3">
    <property type="entry name" value="ABC TRANSPORTER G FAMILY MEMBER 20 ISOFORM X1"/>
    <property type="match status" value="1"/>
</dbReference>
<dbReference type="GO" id="GO:0016020">
    <property type="term" value="C:membrane"/>
    <property type="evidence" value="ECO:0007669"/>
    <property type="project" value="UniProtKB-SubCell"/>
</dbReference>
<evidence type="ECO:0000313" key="10">
    <source>
        <dbReference type="Proteomes" id="UP001107558"/>
    </source>
</evidence>
<accession>A0A9J6BCW6</accession>
<feature type="transmembrane region" description="Helical" evidence="7">
    <location>
        <begin position="625"/>
        <end position="648"/>
    </location>
</feature>
<evidence type="ECO:0000256" key="7">
    <source>
        <dbReference type="SAM" id="Phobius"/>
    </source>
</evidence>
<dbReference type="InterPro" id="IPR003593">
    <property type="entry name" value="AAA+_ATPase"/>
</dbReference>
<comment type="caution">
    <text evidence="9">The sequence shown here is derived from an EMBL/GenBank/DDBJ whole genome shotgun (WGS) entry which is preliminary data.</text>
</comment>
<evidence type="ECO:0000259" key="8">
    <source>
        <dbReference type="PROSITE" id="PS50893"/>
    </source>
</evidence>
<name>A0A9J6BCW6_POLVA</name>
<reference evidence="9" key="1">
    <citation type="submission" date="2021-03" db="EMBL/GenBank/DDBJ databases">
        <title>Chromosome level genome of the anhydrobiotic midge Polypedilum vanderplanki.</title>
        <authorList>
            <person name="Yoshida Y."/>
            <person name="Kikawada T."/>
            <person name="Gusev O."/>
        </authorList>
    </citation>
    <scope>NUCLEOTIDE SEQUENCE</scope>
    <source>
        <strain evidence="9">NIAS01</strain>
        <tissue evidence="9">Whole body or cell culture</tissue>
    </source>
</reference>
<feature type="transmembrane region" description="Helical" evidence="7">
    <location>
        <begin position="297"/>
        <end position="317"/>
    </location>
</feature>
<comment type="subcellular location">
    <subcellularLocation>
        <location evidence="1">Membrane</location>
        <topology evidence="1">Multi-pass membrane protein</topology>
    </subcellularLocation>
</comment>
<keyword evidence="10" id="KW-1185">Reference proteome</keyword>
<dbReference type="SMART" id="SM00382">
    <property type="entry name" value="AAA"/>
    <property type="match status" value="1"/>
</dbReference>